<sequence>MIIESLTPDQLVHFTELLLLASFMGAFAGANLGGFFDLLYRLFGWGSSKLFGPEKSELETIADLQFQRRVLLIRARTAGRELRKHRLRQTLGRHAH</sequence>
<dbReference type="EMBL" id="JACSQK010000001">
    <property type="protein sequence ID" value="MBD7959331.1"/>
    <property type="molecule type" value="Genomic_DNA"/>
</dbReference>
<dbReference type="RefSeq" id="WP_191721726.1">
    <property type="nucleotide sequence ID" value="NZ_JACSQK010000001.1"/>
</dbReference>
<keyword evidence="3" id="KW-1185">Reference proteome</keyword>
<feature type="transmembrane region" description="Helical" evidence="1">
    <location>
        <begin position="17"/>
        <end position="40"/>
    </location>
</feature>
<proteinExistence type="predicted"/>
<gene>
    <name evidence="2" type="ORF">H9646_02465</name>
</gene>
<keyword evidence="1" id="KW-1133">Transmembrane helix</keyword>
<keyword evidence="1" id="KW-0812">Transmembrane</keyword>
<dbReference type="Proteomes" id="UP000634919">
    <property type="component" value="Unassembled WGS sequence"/>
</dbReference>
<organism evidence="2 3">
    <name type="scientific">Comamonas avium</name>
    <dbReference type="NCBI Taxonomy" id="2762231"/>
    <lineage>
        <taxon>Bacteria</taxon>
        <taxon>Pseudomonadati</taxon>
        <taxon>Pseudomonadota</taxon>
        <taxon>Betaproteobacteria</taxon>
        <taxon>Burkholderiales</taxon>
        <taxon>Comamonadaceae</taxon>
        <taxon>Comamonas</taxon>
    </lineage>
</organism>
<evidence type="ECO:0000313" key="2">
    <source>
        <dbReference type="EMBL" id="MBD7959331.1"/>
    </source>
</evidence>
<evidence type="ECO:0000313" key="3">
    <source>
        <dbReference type="Proteomes" id="UP000634919"/>
    </source>
</evidence>
<reference evidence="2 3" key="1">
    <citation type="submission" date="2020-08" db="EMBL/GenBank/DDBJ databases">
        <title>A Genomic Blueprint of the Chicken Gut Microbiome.</title>
        <authorList>
            <person name="Gilroy R."/>
            <person name="Ravi A."/>
            <person name="Getino M."/>
            <person name="Pursley I."/>
            <person name="Horton D.L."/>
            <person name="Alikhan N.-F."/>
            <person name="Baker D."/>
            <person name="Gharbi K."/>
            <person name="Hall N."/>
            <person name="Watson M."/>
            <person name="Adriaenssens E.M."/>
            <person name="Foster-Nyarko E."/>
            <person name="Jarju S."/>
            <person name="Secka A."/>
            <person name="Antonio M."/>
            <person name="Oren A."/>
            <person name="Chaudhuri R."/>
            <person name="La Ragione R.M."/>
            <person name="Hildebrand F."/>
            <person name="Pallen M.J."/>
        </authorList>
    </citation>
    <scope>NUCLEOTIDE SEQUENCE [LARGE SCALE GENOMIC DNA]</scope>
    <source>
        <strain evidence="2 3">Sa2CVA6</strain>
    </source>
</reference>
<protein>
    <submittedName>
        <fullName evidence="2">Uncharacterized protein</fullName>
    </submittedName>
</protein>
<comment type="caution">
    <text evidence="2">The sequence shown here is derived from an EMBL/GenBank/DDBJ whole genome shotgun (WGS) entry which is preliminary data.</text>
</comment>
<evidence type="ECO:0000256" key="1">
    <source>
        <dbReference type="SAM" id="Phobius"/>
    </source>
</evidence>
<keyword evidence="1" id="KW-0472">Membrane</keyword>
<accession>A0ABR8S784</accession>
<name>A0ABR8S784_9BURK</name>